<accession>A0A0C2ZU09</accession>
<organism evidence="2 3">
    <name type="scientific">Scleroderma citrinum Foug A</name>
    <dbReference type="NCBI Taxonomy" id="1036808"/>
    <lineage>
        <taxon>Eukaryota</taxon>
        <taxon>Fungi</taxon>
        <taxon>Dikarya</taxon>
        <taxon>Basidiomycota</taxon>
        <taxon>Agaricomycotina</taxon>
        <taxon>Agaricomycetes</taxon>
        <taxon>Agaricomycetidae</taxon>
        <taxon>Boletales</taxon>
        <taxon>Sclerodermatineae</taxon>
        <taxon>Sclerodermataceae</taxon>
        <taxon>Scleroderma</taxon>
    </lineage>
</organism>
<dbReference type="HOGENOM" id="CLU_1482824_0_0_1"/>
<dbReference type="AlphaFoldDB" id="A0A0C2ZU09"/>
<dbReference type="InParanoid" id="A0A0C2ZU09"/>
<dbReference type="Proteomes" id="UP000053989">
    <property type="component" value="Unassembled WGS sequence"/>
</dbReference>
<evidence type="ECO:0000313" key="2">
    <source>
        <dbReference type="EMBL" id="KIM56017.1"/>
    </source>
</evidence>
<dbReference type="EMBL" id="KN822124">
    <property type="protein sequence ID" value="KIM56017.1"/>
    <property type="molecule type" value="Genomic_DNA"/>
</dbReference>
<evidence type="ECO:0000256" key="1">
    <source>
        <dbReference type="SAM" id="MobiDB-lite"/>
    </source>
</evidence>
<protein>
    <submittedName>
        <fullName evidence="2">Uncharacterized protein</fullName>
    </submittedName>
</protein>
<feature type="compositionally biased region" description="Basic and acidic residues" evidence="1">
    <location>
        <begin position="164"/>
        <end position="176"/>
    </location>
</feature>
<evidence type="ECO:0000313" key="3">
    <source>
        <dbReference type="Proteomes" id="UP000053989"/>
    </source>
</evidence>
<reference evidence="3" key="2">
    <citation type="submission" date="2015-01" db="EMBL/GenBank/DDBJ databases">
        <title>Evolutionary Origins and Diversification of the Mycorrhizal Mutualists.</title>
        <authorList>
            <consortium name="DOE Joint Genome Institute"/>
            <consortium name="Mycorrhizal Genomics Consortium"/>
            <person name="Kohler A."/>
            <person name="Kuo A."/>
            <person name="Nagy L.G."/>
            <person name="Floudas D."/>
            <person name="Copeland A."/>
            <person name="Barry K.W."/>
            <person name="Cichocki N."/>
            <person name="Veneault-Fourrey C."/>
            <person name="LaButti K."/>
            <person name="Lindquist E.A."/>
            <person name="Lipzen A."/>
            <person name="Lundell T."/>
            <person name="Morin E."/>
            <person name="Murat C."/>
            <person name="Riley R."/>
            <person name="Ohm R."/>
            <person name="Sun H."/>
            <person name="Tunlid A."/>
            <person name="Henrissat B."/>
            <person name="Grigoriev I.V."/>
            <person name="Hibbett D.S."/>
            <person name="Martin F."/>
        </authorList>
    </citation>
    <scope>NUCLEOTIDE SEQUENCE [LARGE SCALE GENOMIC DNA]</scope>
    <source>
        <strain evidence="3">Foug A</strain>
    </source>
</reference>
<proteinExistence type="predicted"/>
<reference evidence="2 3" key="1">
    <citation type="submission" date="2014-04" db="EMBL/GenBank/DDBJ databases">
        <authorList>
            <consortium name="DOE Joint Genome Institute"/>
            <person name="Kuo A."/>
            <person name="Kohler A."/>
            <person name="Nagy L.G."/>
            <person name="Floudas D."/>
            <person name="Copeland A."/>
            <person name="Barry K.W."/>
            <person name="Cichocki N."/>
            <person name="Veneault-Fourrey C."/>
            <person name="LaButti K."/>
            <person name="Lindquist E.A."/>
            <person name="Lipzen A."/>
            <person name="Lundell T."/>
            <person name="Morin E."/>
            <person name="Murat C."/>
            <person name="Sun H."/>
            <person name="Tunlid A."/>
            <person name="Henrissat B."/>
            <person name="Grigoriev I.V."/>
            <person name="Hibbett D.S."/>
            <person name="Martin F."/>
            <person name="Nordberg H.P."/>
            <person name="Cantor M.N."/>
            <person name="Hua S.X."/>
        </authorList>
    </citation>
    <scope>NUCLEOTIDE SEQUENCE [LARGE SCALE GENOMIC DNA]</scope>
    <source>
        <strain evidence="2 3">Foug A</strain>
    </source>
</reference>
<feature type="region of interest" description="Disordered" evidence="1">
    <location>
        <begin position="134"/>
        <end position="182"/>
    </location>
</feature>
<name>A0A0C2ZU09_9AGAM</name>
<sequence>MCVTTSLTIVSIPVRSKPIRRGQHRVQVTQDQCYEIIIGGAHASDEIVPLPVMKINNQANPKPKGLGDEGQRAAFVKGERGEFQRQKWRMCEDVSQGPSIPTVKKESIAITTTKIRTRFATTIERAGTVIAIGAGTSDGHSRDNCHESREQDEVPPYGNEGEENDRRRDNEVEMTDRTYQGD</sequence>
<feature type="compositionally biased region" description="Basic and acidic residues" evidence="1">
    <location>
        <begin position="139"/>
        <end position="152"/>
    </location>
</feature>
<gene>
    <name evidence="2" type="ORF">SCLCIDRAFT_10833</name>
</gene>
<keyword evidence="3" id="KW-1185">Reference proteome</keyword>